<proteinExistence type="predicted"/>
<comment type="caution">
    <text evidence="1">The sequence shown here is derived from an EMBL/GenBank/DDBJ whole genome shotgun (WGS) entry which is preliminary data.</text>
</comment>
<dbReference type="EMBL" id="BSPK01000100">
    <property type="protein sequence ID" value="GLS66239.1"/>
    <property type="molecule type" value="Genomic_DNA"/>
</dbReference>
<protein>
    <submittedName>
        <fullName evidence="1">Uncharacterized protein</fullName>
    </submittedName>
</protein>
<keyword evidence="2" id="KW-1185">Reference proteome</keyword>
<evidence type="ECO:0000313" key="2">
    <source>
        <dbReference type="Proteomes" id="UP001156856"/>
    </source>
</evidence>
<gene>
    <name evidence="1" type="ORF">GCM10007888_46210</name>
</gene>
<organism evidence="1 2">
    <name type="scientific">Methylobacterium oxalidis</name>
    <dbReference type="NCBI Taxonomy" id="944322"/>
    <lineage>
        <taxon>Bacteria</taxon>
        <taxon>Pseudomonadati</taxon>
        <taxon>Pseudomonadota</taxon>
        <taxon>Alphaproteobacteria</taxon>
        <taxon>Hyphomicrobiales</taxon>
        <taxon>Methylobacteriaceae</taxon>
        <taxon>Methylobacterium</taxon>
    </lineage>
</organism>
<evidence type="ECO:0000313" key="1">
    <source>
        <dbReference type="EMBL" id="GLS66239.1"/>
    </source>
</evidence>
<sequence length="121" mass="12451">MVTGTAALATIGDEADAGLIQDCRALMVLEAEADPTDESPKPDDVDERRDQLVDAIVSARALTRGGLSARAQALEVFAAPRWVAASETSTEDRLLAALLRDLGAETSDGAACAPPGSTTAI</sequence>
<reference evidence="2" key="1">
    <citation type="journal article" date="2019" name="Int. J. Syst. Evol. Microbiol.">
        <title>The Global Catalogue of Microorganisms (GCM) 10K type strain sequencing project: providing services to taxonomists for standard genome sequencing and annotation.</title>
        <authorList>
            <consortium name="The Broad Institute Genomics Platform"/>
            <consortium name="The Broad Institute Genome Sequencing Center for Infectious Disease"/>
            <person name="Wu L."/>
            <person name="Ma J."/>
        </authorList>
    </citation>
    <scope>NUCLEOTIDE SEQUENCE [LARGE SCALE GENOMIC DNA]</scope>
    <source>
        <strain evidence="2">NBRC 107715</strain>
    </source>
</reference>
<dbReference type="Proteomes" id="UP001156856">
    <property type="component" value="Unassembled WGS sequence"/>
</dbReference>
<name>A0ABQ6DQ45_9HYPH</name>
<accession>A0ABQ6DQ45</accession>